<protein>
    <submittedName>
        <fullName evidence="2">Pyridoxamine 5'-phosphate oxidase</fullName>
    </submittedName>
</protein>
<comment type="caution">
    <text evidence="2">The sequence shown here is derived from an EMBL/GenBank/DDBJ whole genome shotgun (WGS) entry which is preliminary data.</text>
</comment>
<evidence type="ECO:0000313" key="2">
    <source>
        <dbReference type="EMBL" id="MFC6180774.1"/>
    </source>
</evidence>
<sequence>MDLAGFKQVKATTNKIALSTAVNSEADVKIVNIVWREEQPDTLYFSSVENSPTLAVYDQNPDIAFITIPNDGTPGNPYMRAQHVQLKRSKLTMVDDLLPLYLKTVPNYQMVWDMIGSSLVVFELKLNDVYVDPGLGQDKGTLHFN</sequence>
<proteinExistence type="predicted"/>
<dbReference type="Gene3D" id="2.30.110.10">
    <property type="entry name" value="Electron Transport, Fmn-binding Protein, Chain A"/>
    <property type="match status" value="1"/>
</dbReference>
<dbReference type="InterPro" id="IPR055196">
    <property type="entry name" value="Putative_PNPOx_2"/>
</dbReference>
<dbReference type="Proteomes" id="UP001596282">
    <property type="component" value="Unassembled WGS sequence"/>
</dbReference>
<dbReference type="RefSeq" id="WP_137628386.1">
    <property type="nucleotide sequence ID" value="NZ_BJDJ01000008.1"/>
</dbReference>
<dbReference type="InterPro" id="IPR012349">
    <property type="entry name" value="Split_barrel_FMN-bd"/>
</dbReference>
<gene>
    <name evidence="2" type="ORF">ACFP5Y_06045</name>
</gene>
<evidence type="ECO:0000313" key="3">
    <source>
        <dbReference type="Proteomes" id="UP001596282"/>
    </source>
</evidence>
<organism evidence="2 3">
    <name type="scientific">Lactiplantibacillus daowaiensis</name>
    <dbReference type="NCBI Taxonomy" id="2559918"/>
    <lineage>
        <taxon>Bacteria</taxon>
        <taxon>Bacillati</taxon>
        <taxon>Bacillota</taxon>
        <taxon>Bacilli</taxon>
        <taxon>Lactobacillales</taxon>
        <taxon>Lactobacillaceae</taxon>
        <taxon>Lactiplantibacillus</taxon>
    </lineage>
</organism>
<dbReference type="Pfam" id="PF22696">
    <property type="entry name" value="Putative_PNPOx_2"/>
    <property type="match status" value="1"/>
</dbReference>
<name>A0ABW1RZ57_9LACO</name>
<accession>A0ABW1RZ57</accession>
<dbReference type="EMBL" id="JBHSSC010000016">
    <property type="protein sequence ID" value="MFC6180774.1"/>
    <property type="molecule type" value="Genomic_DNA"/>
</dbReference>
<reference evidence="3" key="1">
    <citation type="journal article" date="2019" name="Int. J. Syst. Evol. Microbiol.">
        <title>The Global Catalogue of Microorganisms (GCM) 10K type strain sequencing project: providing services to taxonomists for standard genome sequencing and annotation.</title>
        <authorList>
            <consortium name="The Broad Institute Genomics Platform"/>
            <consortium name="The Broad Institute Genome Sequencing Center for Infectious Disease"/>
            <person name="Wu L."/>
            <person name="Ma J."/>
        </authorList>
    </citation>
    <scope>NUCLEOTIDE SEQUENCE [LARGE SCALE GENOMIC DNA]</scope>
    <source>
        <strain evidence="3">CCM 8933</strain>
    </source>
</reference>
<feature type="domain" description="Pyridoxamine 5'-phosphate oxidase-like" evidence="1">
    <location>
        <begin position="10"/>
        <end position="137"/>
    </location>
</feature>
<keyword evidence="3" id="KW-1185">Reference proteome</keyword>
<evidence type="ECO:0000259" key="1">
    <source>
        <dbReference type="Pfam" id="PF22696"/>
    </source>
</evidence>